<feature type="active site" description="Proton donor" evidence="10">
    <location>
        <position position="154"/>
    </location>
</feature>
<dbReference type="GO" id="GO:0005975">
    <property type="term" value="P:carbohydrate metabolic process"/>
    <property type="evidence" value="ECO:0007669"/>
    <property type="project" value="InterPro"/>
</dbReference>
<dbReference type="SUPFAM" id="SSF49899">
    <property type="entry name" value="Concanavalin A-like lectins/glucanases"/>
    <property type="match status" value="1"/>
</dbReference>
<evidence type="ECO:0000313" key="13">
    <source>
        <dbReference type="EMBL" id="GGF61842.1"/>
    </source>
</evidence>
<feature type="signal peptide" evidence="11">
    <location>
        <begin position="1"/>
        <end position="32"/>
    </location>
</feature>
<evidence type="ECO:0000256" key="10">
    <source>
        <dbReference type="PIRSR" id="PIRSR608264-1"/>
    </source>
</evidence>
<evidence type="ECO:0000256" key="9">
    <source>
        <dbReference type="ARBA" id="ARBA00031665"/>
    </source>
</evidence>
<feature type="chain" id="PRO_5037134037" description="Beta-glucanase" evidence="11">
    <location>
        <begin position="33"/>
        <end position="265"/>
    </location>
</feature>
<dbReference type="InterPro" id="IPR044791">
    <property type="entry name" value="Beta-glucanase/XTH"/>
</dbReference>
<comment type="catalytic activity">
    <reaction evidence="1">
        <text>Hydrolysis of (1-&gt;4)-beta-D-glucosidic linkages in beta-D-glucans containing (1-&gt;3)- and (1-&gt;4)-bonds.</text>
        <dbReference type="EC" id="3.2.1.73"/>
    </reaction>
</comment>
<evidence type="ECO:0000256" key="3">
    <source>
        <dbReference type="ARBA" id="ARBA00012690"/>
    </source>
</evidence>
<dbReference type="InterPro" id="IPR008263">
    <property type="entry name" value="GH16_AS"/>
</dbReference>
<feature type="domain" description="GH16" evidence="12">
    <location>
        <begin position="9"/>
        <end position="265"/>
    </location>
</feature>
<evidence type="ECO:0000256" key="8">
    <source>
        <dbReference type="ARBA" id="ARBA00029771"/>
    </source>
</evidence>
<keyword evidence="5" id="KW-0378">Hydrolase</keyword>
<comment type="similarity">
    <text evidence="2">Belongs to the glycosyl hydrolase 16 family.</text>
</comment>
<dbReference type="InterPro" id="IPR013320">
    <property type="entry name" value="ConA-like_dom_sf"/>
</dbReference>
<keyword evidence="14" id="KW-1185">Reference proteome</keyword>
<name>A0A917BYV7_9BACL</name>
<reference evidence="13" key="2">
    <citation type="submission" date="2020-09" db="EMBL/GenBank/DDBJ databases">
        <authorList>
            <person name="Sun Q."/>
            <person name="Zhou Y."/>
        </authorList>
    </citation>
    <scope>NUCLEOTIDE SEQUENCE</scope>
    <source>
        <strain evidence="13">CGMCC 1.16134</strain>
    </source>
</reference>
<evidence type="ECO:0000256" key="5">
    <source>
        <dbReference type="ARBA" id="ARBA00022801"/>
    </source>
</evidence>
<dbReference type="EMBL" id="BMKR01000002">
    <property type="protein sequence ID" value="GGF61842.1"/>
    <property type="molecule type" value="Genomic_DNA"/>
</dbReference>
<organism evidence="13 14">
    <name type="scientific">Paenibacillus albidus</name>
    <dbReference type="NCBI Taxonomy" id="2041023"/>
    <lineage>
        <taxon>Bacteria</taxon>
        <taxon>Bacillati</taxon>
        <taxon>Bacillota</taxon>
        <taxon>Bacilli</taxon>
        <taxon>Bacillales</taxon>
        <taxon>Paenibacillaceae</taxon>
        <taxon>Paenibacillus</taxon>
    </lineage>
</organism>
<dbReference type="InterPro" id="IPR008264">
    <property type="entry name" value="Beta_glucanase"/>
</dbReference>
<dbReference type="PRINTS" id="PR00737">
    <property type="entry name" value="GLHYDRLASE16"/>
</dbReference>
<dbReference type="PROSITE" id="PS51762">
    <property type="entry name" value="GH16_2"/>
    <property type="match status" value="1"/>
</dbReference>
<gene>
    <name evidence="13" type="primary">bglS</name>
    <name evidence="13" type="ORF">GCM10010912_03730</name>
</gene>
<evidence type="ECO:0000256" key="6">
    <source>
        <dbReference type="ARBA" id="ARBA00023295"/>
    </source>
</evidence>
<accession>A0A917BYV7</accession>
<dbReference type="Gene3D" id="2.60.120.200">
    <property type="match status" value="1"/>
</dbReference>
<evidence type="ECO:0000313" key="14">
    <source>
        <dbReference type="Proteomes" id="UP000637643"/>
    </source>
</evidence>
<comment type="caution">
    <text evidence="13">The sequence shown here is derived from an EMBL/GenBank/DDBJ whole genome shotgun (WGS) entry which is preliminary data.</text>
</comment>
<evidence type="ECO:0000256" key="4">
    <source>
        <dbReference type="ARBA" id="ARBA00014569"/>
    </source>
</evidence>
<evidence type="ECO:0000259" key="12">
    <source>
        <dbReference type="PROSITE" id="PS51762"/>
    </source>
</evidence>
<proteinExistence type="inferred from homology"/>
<protein>
    <recommendedName>
        <fullName evidence="4">Beta-glucanase</fullName>
        <ecNumber evidence="3">3.2.1.73</ecNumber>
    </recommendedName>
    <alternativeName>
        <fullName evidence="9">1,3-1,4-beta-D-glucan 4-glucanohydrolase</fullName>
    </alternativeName>
    <alternativeName>
        <fullName evidence="8">Endo-beta-1,3-1,4 glucanase</fullName>
    </alternativeName>
    <alternativeName>
        <fullName evidence="7">Lichenase</fullName>
    </alternativeName>
</protein>
<reference evidence="13" key="1">
    <citation type="journal article" date="2014" name="Int. J. Syst. Evol. Microbiol.">
        <title>Complete genome sequence of Corynebacterium casei LMG S-19264T (=DSM 44701T), isolated from a smear-ripened cheese.</title>
        <authorList>
            <consortium name="US DOE Joint Genome Institute (JGI-PGF)"/>
            <person name="Walter F."/>
            <person name="Albersmeier A."/>
            <person name="Kalinowski J."/>
            <person name="Ruckert C."/>
        </authorList>
    </citation>
    <scope>NUCLEOTIDE SEQUENCE</scope>
    <source>
        <strain evidence="13">CGMCC 1.16134</strain>
    </source>
</reference>
<dbReference type="PROSITE" id="PS01034">
    <property type="entry name" value="GH16_1"/>
    <property type="match status" value="1"/>
</dbReference>
<dbReference type="GO" id="GO:0042972">
    <property type="term" value="F:licheninase activity"/>
    <property type="evidence" value="ECO:0007669"/>
    <property type="project" value="UniProtKB-EC"/>
</dbReference>
<keyword evidence="11" id="KW-0732">Signal</keyword>
<evidence type="ECO:0000256" key="1">
    <source>
        <dbReference type="ARBA" id="ARBA00000481"/>
    </source>
</evidence>
<dbReference type="AlphaFoldDB" id="A0A917BYV7"/>
<evidence type="ECO:0000256" key="2">
    <source>
        <dbReference type="ARBA" id="ARBA00006865"/>
    </source>
</evidence>
<sequence length="265" mass="29254">MRIIHKNAALWKTMKVAVALFIVGVFPQPAFAETQSAAAAGFTENLNSYNSSMWYKSDGWDNGDDFGAFWKQDHVEFNSGIMALRLDNAGCPGSCEGKSFASGEYATHDTYGYGRVEGRLKVAKGTGLVTSLFTYANRETNPQLPERNDEIDIEILGKDTTKLEMNYYTNGVGSHETVIDLGFDAAAGYHTYAFEWSPSAIKWYVDGNLVHTENGSRGELPSRPGQIMVNLWPGAGDNVGWTGQFNYTGTPVKAYYDWIKFTPSS</sequence>
<dbReference type="PANTHER" id="PTHR31062">
    <property type="entry name" value="XYLOGLUCAN ENDOTRANSGLUCOSYLASE/HYDROLASE PROTEIN 8-RELATED"/>
    <property type="match status" value="1"/>
</dbReference>
<dbReference type="CDD" id="cd02175">
    <property type="entry name" value="GH16_lichenase"/>
    <property type="match status" value="1"/>
</dbReference>
<keyword evidence="6" id="KW-0326">Glycosidase</keyword>
<evidence type="ECO:0000256" key="7">
    <source>
        <dbReference type="ARBA" id="ARBA00029722"/>
    </source>
</evidence>
<dbReference type="Proteomes" id="UP000637643">
    <property type="component" value="Unassembled WGS sequence"/>
</dbReference>
<dbReference type="EC" id="3.2.1.73" evidence="3"/>
<dbReference type="NCBIfam" id="NF047856">
    <property type="entry name" value="BGlucanaseBglS"/>
    <property type="match status" value="1"/>
</dbReference>
<dbReference type="Pfam" id="PF00722">
    <property type="entry name" value="Glyco_hydro_16"/>
    <property type="match status" value="1"/>
</dbReference>
<evidence type="ECO:0000256" key="11">
    <source>
        <dbReference type="SAM" id="SignalP"/>
    </source>
</evidence>
<dbReference type="InterPro" id="IPR000757">
    <property type="entry name" value="Beta-glucanase-like"/>
</dbReference>
<feature type="active site" description="Nucleophile" evidence="10">
    <location>
        <position position="150"/>
    </location>
</feature>